<keyword evidence="2" id="KW-1185">Reference proteome</keyword>
<sequence length="125" mass="13576">MSTSDLINVGLSEAADDKLEELKELGVFADKIDGYRFGVSLAIAQGVVPGELVKRKNLFNVGSLDPDQSLRKSVEALMPEALEETTVYRLIERLADWGVSELHAQAQAGEIDFLALLDQASTKAN</sequence>
<organism evidence="1 2">
    <name type="scientific">Alteraurantiacibacter lauratis</name>
    <dbReference type="NCBI Taxonomy" id="2054627"/>
    <lineage>
        <taxon>Bacteria</taxon>
        <taxon>Pseudomonadati</taxon>
        <taxon>Pseudomonadota</taxon>
        <taxon>Alphaproteobacteria</taxon>
        <taxon>Sphingomonadales</taxon>
        <taxon>Erythrobacteraceae</taxon>
        <taxon>Alteraurantiacibacter</taxon>
    </lineage>
</organism>
<evidence type="ECO:0000313" key="1">
    <source>
        <dbReference type="EMBL" id="MFC3101190.1"/>
    </source>
</evidence>
<name>A0ABV7EIC9_9SPHN</name>
<evidence type="ECO:0000313" key="2">
    <source>
        <dbReference type="Proteomes" id="UP001595378"/>
    </source>
</evidence>
<gene>
    <name evidence="1" type="ORF">ACFODK_09835</name>
</gene>
<reference evidence="2" key="1">
    <citation type="journal article" date="2019" name="Int. J. Syst. Evol. Microbiol.">
        <title>The Global Catalogue of Microorganisms (GCM) 10K type strain sequencing project: providing services to taxonomists for standard genome sequencing and annotation.</title>
        <authorList>
            <consortium name="The Broad Institute Genomics Platform"/>
            <consortium name="The Broad Institute Genome Sequencing Center for Infectious Disease"/>
            <person name="Wu L."/>
            <person name="Ma J."/>
        </authorList>
    </citation>
    <scope>NUCLEOTIDE SEQUENCE [LARGE SCALE GENOMIC DNA]</scope>
    <source>
        <strain evidence="2">KCTC 52606</strain>
    </source>
</reference>
<proteinExistence type="predicted"/>
<dbReference type="EMBL" id="JBHRSU010000031">
    <property type="protein sequence ID" value="MFC3101190.1"/>
    <property type="molecule type" value="Genomic_DNA"/>
</dbReference>
<protein>
    <submittedName>
        <fullName evidence="1">Uncharacterized protein</fullName>
    </submittedName>
</protein>
<dbReference type="RefSeq" id="WP_336919393.1">
    <property type="nucleotide sequence ID" value="NZ_JBANRN010000010.1"/>
</dbReference>
<comment type="caution">
    <text evidence="1">The sequence shown here is derived from an EMBL/GenBank/DDBJ whole genome shotgun (WGS) entry which is preliminary data.</text>
</comment>
<dbReference type="Proteomes" id="UP001595378">
    <property type="component" value="Unassembled WGS sequence"/>
</dbReference>
<accession>A0ABV7EIC9</accession>